<dbReference type="PATRIC" id="fig|104336.4.peg.1584"/>
<evidence type="ECO:0000313" key="3">
    <source>
        <dbReference type="EMBL" id="KJL22425.1"/>
    </source>
</evidence>
<dbReference type="Pfam" id="PF19950">
    <property type="entry name" value="DUF6412"/>
    <property type="match status" value="1"/>
</dbReference>
<gene>
    <name evidence="3" type="ORF">RN50_01543</name>
</gene>
<keyword evidence="4" id="KW-1185">Reference proteome</keyword>
<dbReference type="EMBL" id="JYIU01000039">
    <property type="protein sequence ID" value="KJL22425.1"/>
    <property type="molecule type" value="Genomic_DNA"/>
</dbReference>
<organism evidence="3 4">
    <name type="scientific">Microbacterium foliorum</name>
    <dbReference type="NCBI Taxonomy" id="104336"/>
    <lineage>
        <taxon>Bacteria</taxon>
        <taxon>Bacillati</taxon>
        <taxon>Actinomycetota</taxon>
        <taxon>Actinomycetes</taxon>
        <taxon>Micrococcales</taxon>
        <taxon>Microbacteriaceae</taxon>
        <taxon>Microbacterium</taxon>
    </lineage>
</organism>
<feature type="transmembrane region" description="Helical" evidence="2">
    <location>
        <begin position="30"/>
        <end position="48"/>
    </location>
</feature>
<protein>
    <submittedName>
        <fullName evidence="3">Uncharacterized protein</fullName>
    </submittedName>
</protein>
<dbReference type="GeneID" id="94445448"/>
<comment type="caution">
    <text evidence="3">The sequence shown here is derived from an EMBL/GenBank/DDBJ whole genome shotgun (WGS) entry which is preliminary data.</text>
</comment>
<name>A0A0F0KQM3_9MICO</name>
<dbReference type="InterPro" id="IPR045635">
    <property type="entry name" value="DUF6412"/>
</dbReference>
<keyword evidence="2" id="KW-1133">Transmembrane helix</keyword>
<dbReference type="KEGG" id="mfol:DXT68_13680"/>
<dbReference type="RefSeq" id="WP_045253912.1">
    <property type="nucleotide sequence ID" value="NZ_CAKKLS010000064.1"/>
</dbReference>
<feature type="region of interest" description="Disordered" evidence="1">
    <location>
        <begin position="71"/>
        <end position="90"/>
    </location>
</feature>
<evidence type="ECO:0000256" key="1">
    <source>
        <dbReference type="SAM" id="MobiDB-lite"/>
    </source>
</evidence>
<proteinExistence type="predicted"/>
<dbReference type="AlphaFoldDB" id="A0A0F0KQM3"/>
<dbReference type="Proteomes" id="UP000033572">
    <property type="component" value="Unassembled WGS sequence"/>
</dbReference>
<reference evidence="3 4" key="1">
    <citation type="submission" date="2015-02" db="EMBL/GenBank/DDBJ databases">
        <title>Draft genome sequences of ten Microbacterium spp. with emphasis on heavy metal contaminated environments.</title>
        <authorList>
            <person name="Corretto E."/>
        </authorList>
    </citation>
    <scope>NUCLEOTIDE SEQUENCE [LARGE SCALE GENOMIC DNA]</scope>
    <source>
        <strain evidence="3 4">DSM 12966</strain>
    </source>
</reference>
<keyword evidence="2" id="KW-0812">Transmembrane</keyword>
<accession>A0A0F0KQM3</accession>
<evidence type="ECO:0000256" key="2">
    <source>
        <dbReference type="SAM" id="Phobius"/>
    </source>
</evidence>
<evidence type="ECO:0000313" key="4">
    <source>
        <dbReference type="Proteomes" id="UP000033572"/>
    </source>
</evidence>
<keyword evidence="2" id="KW-0472">Membrane</keyword>
<sequence>MSEWFGQMLGVVAAALGIVAVPDAAALGLAIALVALATLTIVVALSLAPPSASSAPHPLRAIDVSAMLAQSDPDAAGHPRPRAPGVAVAV</sequence>